<dbReference type="Proteomes" id="UP000789901">
    <property type="component" value="Unassembled WGS sequence"/>
</dbReference>
<gene>
    <name evidence="2" type="ORF">GMARGA_LOCUS23143</name>
</gene>
<comment type="caution">
    <text evidence="2">The sequence shown here is derived from an EMBL/GenBank/DDBJ whole genome shotgun (WGS) entry which is preliminary data.</text>
</comment>
<feature type="non-terminal residue" evidence="2">
    <location>
        <position position="290"/>
    </location>
</feature>
<evidence type="ECO:0000313" key="2">
    <source>
        <dbReference type="EMBL" id="CAG8801209.1"/>
    </source>
</evidence>
<proteinExistence type="predicted"/>
<keyword evidence="3" id="KW-1185">Reference proteome</keyword>
<feature type="region of interest" description="Disordered" evidence="1">
    <location>
        <begin position="39"/>
        <end position="92"/>
    </location>
</feature>
<reference evidence="2 3" key="1">
    <citation type="submission" date="2021-06" db="EMBL/GenBank/DDBJ databases">
        <authorList>
            <person name="Kallberg Y."/>
            <person name="Tangrot J."/>
            <person name="Rosling A."/>
        </authorList>
    </citation>
    <scope>NUCLEOTIDE SEQUENCE [LARGE SCALE GENOMIC DNA]</scope>
    <source>
        <strain evidence="2 3">120-4 pot B 10/14</strain>
    </source>
</reference>
<dbReference type="EMBL" id="CAJVQB010023153">
    <property type="protein sequence ID" value="CAG8801209.1"/>
    <property type="molecule type" value="Genomic_DNA"/>
</dbReference>
<accession>A0ABN7VV89</accession>
<evidence type="ECO:0000256" key="1">
    <source>
        <dbReference type="SAM" id="MobiDB-lite"/>
    </source>
</evidence>
<evidence type="ECO:0000313" key="3">
    <source>
        <dbReference type="Proteomes" id="UP000789901"/>
    </source>
</evidence>
<organism evidence="2 3">
    <name type="scientific">Gigaspora margarita</name>
    <dbReference type="NCBI Taxonomy" id="4874"/>
    <lineage>
        <taxon>Eukaryota</taxon>
        <taxon>Fungi</taxon>
        <taxon>Fungi incertae sedis</taxon>
        <taxon>Mucoromycota</taxon>
        <taxon>Glomeromycotina</taxon>
        <taxon>Glomeromycetes</taxon>
        <taxon>Diversisporales</taxon>
        <taxon>Gigasporaceae</taxon>
        <taxon>Gigaspora</taxon>
    </lineage>
</organism>
<protein>
    <submittedName>
        <fullName evidence="2">34084_t:CDS:1</fullName>
    </submittedName>
</protein>
<name>A0ABN7VV89_GIGMA</name>
<sequence>MNNVLIDGRRTKRKGQDIMVNDTPVDKHDLVFDHVDNYENEKQRANKDDKVDNYENERQRFNKSDNYKNERQRFNKGDKEKPSVRKHGDGMLRRDSDYYERSALQKRPHIVPLVGFRSEAGMLFADKTIYFKKPEEKAQNENFEISNVVATLDVENLVQHNLLQEVNEEDMGNPNYQILYHYYFTKYEESLSFCSYNPEYQRIAKRVLGDNKYCYCNVGVDENLLAATHCNCDRCEDGCKCLRSIGIHVKLCFYDLFKTLRFTMHVFITSLLRALRAFFALFLNKVMPST</sequence>